<proteinExistence type="predicted"/>
<gene>
    <name evidence="1" type="ORF">hbim_04527</name>
</gene>
<accession>A0AAI8XQ64</accession>
<sequence>MYLSAERLATANQAVRETFANTCIAWQAIPHWDTGDPAQTQVPSDVVDNPTFLPLESVPTDVTFEVTLAQACAPTPDGLLAEVIKATGGLAKQVDTVVLQKLSDDATAAADQLAAGDTLQVIVNKLIEARAQLEDEGYRAPSCLFTNTKGLIAFSELVSGYPSTESVLMAANANSLYRATTVDSGVPAGKIIVLLLGRRQRIAQGTACDATPGEEPVDIAFSVLPGLEVLGETATGTIKLALRIRFATRVKDVKGIVALQEP</sequence>
<evidence type="ECO:0000313" key="1">
    <source>
        <dbReference type="EMBL" id="BDY30583.1"/>
    </source>
</evidence>
<protein>
    <submittedName>
        <fullName evidence="1">Uncharacterized protein</fullName>
    </submittedName>
</protein>
<dbReference type="RefSeq" id="WP_286211380.1">
    <property type="nucleotide sequence ID" value="NZ_AP027452.1"/>
</dbReference>
<dbReference type="EMBL" id="AP027452">
    <property type="protein sequence ID" value="BDY30583.1"/>
    <property type="molecule type" value="Genomic_DNA"/>
</dbReference>
<dbReference type="AlphaFoldDB" id="A0AAI8XQ64"/>
<organism evidence="1 2">
    <name type="scientific">Mycolicibacterium mageritense</name>
    <name type="common">Mycobacterium mageritense</name>
    <dbReference type="NCBI Taxonomy" id="53462"/>
    <lineage>
        <taxon>Bacteria</taxon>
        <taxon>Bacillati</taxon>
        <taxon>Actinomycetota</taxon>
        <taxon>Actinomycetes</taxon>
        <taxon>Mycobacteriales</taxon>
        <taxon>Mycobacteriaceae</taxon>
        <taxon>Mycolicibacterium</taxon>
    </lineage>
</organism>
<dbReference type="Proteomes" id="UP001241092">
    <property type="component" value="Chromosome"/>
</dbReference>
<evidence type="ECO:0000313" key="2">
    <source>
        <dbReference type="Proteomes" id="UP001241092"/>
    </source>
</evidence>
<reference evidence="1" key="1">
    <citation type="submission" date="2023-03" db="EMBL/GenBank/DDBJ databases">
        <title>Draft genome sequence of a Mycolicibacterium mageritense strain H4_3_1 isolated from a hybrid biological-inorganic system reactor.</title>
        <authorList>
            <person name="Feng X."/>
            <person name="Kazama D."/>
            <person name="Sato K."/>
            <person name="Kobayashi H."/>
        </authorList>
    </citation>
    <scope>NUCLEOTIDE SEQUENCE</scope>
    <source>
        <strain evidence="1">H4_3_1</strain>
    </source>
</reference>
<name>A0AAI8XQ64_MYCME</name>